<evidence type="ECO:0000256" key="1">
    <source>
        <dbReference type="SAM" id="Phobius"/>
    </source>
</evidence>
<keyword evidence="3" id="KW-1185">Reference proteome</keyword>
<reference evidence="2 3" key="1">
    <citation type="journal article" date="2016" name="Genome Announc.">
        <title>Draft Genome Sequence of the Rumen Methanogen Methanobrevibacter olleyae YLM1.</title>
        <authorList>
            <person name="Kelly W.J."/>
            <person name="Li D."/>
            <person name="Lambie S.C."/>
            <person name="Cox F."/>
            <person name="Attwood G.T."/>
            <person name="Altermann E."/>
            <person name="Leahy S.C."/>
        </authorList>
    </citation>
    <scope>NUCLEOTIDE SEQUENCE [LARGE SCALE GENOMIC DNA]</scope>
    <source>
        <strain evidence="2 3">YLM1</strain>
    </source>
</reference>
<keyword evidence="1" id="KW-0812">Transmembrane</keyword>
<dbReference type="STRING" id="294671.YLM1_0210"/>
<evidence type="ECO:0000313" key="3">
    <source>
        <dbReference type="Proteomes" id="UP000066376"/>
    </source>
</evidence>
<keyword evidence="1" id="KW-0472">Membrane</keyword>
<feature type="transmembrane region" description="Helical" evidence="1">
    <location>
        <begin position="12"/>
        <end position="33"/>
    </location>
</feature>
<dbReference type="Proteomes" id="UP000066376">
    <property type="component" value="Chromosome"/>
</dbReference>
<reference evidence="3" key="2">
    <citation type="submission" date="2016-02" db="EMBL/GenBank/DDBJ databases">
        <title>The draft genome sequence of the rumen methanogen Methanobrevibacter olleyae YLM1.</title>
        <authorList>
            <consortium name="New Zealand Agricultural Greenhouse Gas Research Centre/Pastoral Greenhouse Gas Research Consortium"/>
            <person name="Kelly W.J."/>
            <person name="Li D."/>
            <person name="Lambie S.C."/>
            <person name="Attwood G.T."/>
            <person name="Altermann E."/>
            <person name="Leahy S.C."/>
        </authorList>
    </citation>
    <scope>NUCLEOTIDE SEQUENCE [LARGE SCALE GENOMIC DNA]</scope>
    <source>
        <strain evidence="3">YLM1</strain>
    </source>
</reference>
<proteinExistence type="predicted"/>
<dbReference type="GeneID" id="28488504"/>
<accession>A0A126QXA9</accession>
<dbReference type="KEGG" id="mol:YLM1_0210"/>
<protein>
    <submittedName>
        <fullName evidence="2">Uncharacterized protein</fullName>
    </submittedName>
</protein>
<dbReference type="AlphaFoldDB" id="A0A126QXA9"/>
<gene>
    <name evidence="2" type="ORF">YLM1_0210</name>
</gene>
<name>A0A126QXA9_METOL</name>
<evidence type="ECO:0000313" key="2">
    <source>
        <dbReference type="EMBL" id="AMK14770.1"/>
    </source>
</evidence>
<dbReference type="EMBL" id="CP014265">
    <property type="protein sequence ID" value="AMK14770.1"/>
    <property type="molecule type" value="Genomic_DNA"/>
</dbReference>
<keyword evidence="1" id="KW-1133">Transmembrane helix</keyword>
<sequence>MKKPKFLNKITIIDILIIICIIGAVGFAIYHMADDDSSNASATSFDLSTHNKILETYLDYYQNGNKVSSTVVGTKSNTGEKVQINGTVLWLGEAENDKVNILIDNNGKKLIAGFYKDMPNADVFIDQISLETNGDTYTNITDFLVAPKEINNFNDLISEIPNGTDYEISTTLAIDNLDSVKYQKLLNALNKNKKPCIVLKSGKEEVLEINRANKTDFEIASNVLGDFNGQTSEIQIRIYNSTPNDSVAIQSSFNTLNIIKTTH</sequence>
<dbReference type="RefSeq" id="WP_067145463.1">
    <property type="nucleotide sequence ID" value="NZ_CP014265.1"/>
</dbReference>
<dbReference type="PATRIC" id="fig|294671.3.peg.210"/>
<organism evidence="2 3">
    <name type="scientific">Methanobrevibacter olleyae</name>
    <dbReference type="NCBI Taxonomy" id="294671"/>
    <lineage>
        <taxon>Archaea</taxon>
        <taxon>Methanobacteriati</taxon>
        <taxon>Methanobacteriota</taxon>
        <taxon>Methanomada group</taxon>
        <taxon>Methanobacteria</taxon>
        <taxon>Methanobacteriales</taxon>
        <taxon>Methanobacteriaceae</taxon>
        <taxon>Methanobrevibacter</taxon>
    </lineage>
</organism>